<dbReference type="EMBL" id="NCUJ01000018">
    <property type="protein sequence ID" value="ORO51388.1"/>
    <property type="molecule type" value="Genomic_DNA"/>
</dbReference>
<comment type="caution">
    <text evidence="11">The sequence shown here is derived from an EMBL/GenBank/DDBJ whole genome shotgun (WGS) entry which is preliminary data.</text>
</comment>
<feature type="compositionally biased region" description="Low complexity" evidence="9">
    <location>
        <begin position="371"/>
        <end position="384"/>
    </location>
</feature>
<organism evidence="11 12">
    <name type="scientific">Streptococcus oralis subsp. oralis</name>
    <dbReference type="NCBI Taxonomy" id="1891914"/>
    <lineage>
        <taxon>Bacteria</taxon>
        <taxon>Bacillati</taxon>
        <taxon>Bacillota</taxon>
        <taxon>Bacilli</taxon>
        <taxon>Lactobacillales</taxon>
        <taxon>Streptococcaceae</taxon>
        <taxon>Streptococcus</taxon>
    </lineage>
</organism>
<keyword evidence="6 8" id="KW-0472">Membrane</keyword>
<dbReference type="AlphaFoldDB" id="A0A1X1GWY9"/>
<dbReference type="Pfam" id="PF08478">
    <property type="entry name" value="POTRA_1"/>
    <property type="match status" value="1"/>
</dbReference>
<comment type="subcellular location">
    <subcellularLocation>
        <location evidence="8">Cell membrane</location>
        <topology evidence="8">Single-pass type II membrane protein</topology>
    </subcellularLocation>
    <subcellularLocation>
        <location evidence="1">Membrane</location>
    </subcellularLocation>
    <text evidence="8">Localizes to the division septum.</text>
</comment>
<evidence type="ECO:0000313" key="12">
    <source>
        <dbReference type="Proteomes" id="UP000193768"/>
    </source>
</evidence>
<keyword evidence="3 8" id="KW-0132">Cell division</keyword>
<keyword evidence="7 8" id="KW-0131">Cell cycle</keyword>
<evidence type="ECO:0000256" key="2">
    <source>
        <dbReference type="ARBA" id="ARBA00022475"/>
    </source>
</evidence>
<evidence type="ECO:0000256" key="8">
    <source>
        <dbReference type="HAMAP-Rule" id="MF_00912"/>
    </source>
</evidence>
<dbReference type="Proteomes" id="UP000193768">
    <property type="component" value="Unassembled WGS sequence"/>
</dbReference>
<accession>A0A1X1GWY9</accession>
<evidence type="ECO:0000256" key="6">
    <source>
        <dbReference type="ARBA" id="ARBA00023136"/>
    </source>
</evidence>
<dbReference type="PANTHER" id="PTHR37820:SF1">
    <property type="entry name" value="CELL DIVISION PROTEIN FTSQ"/>
    <property type="match status" value="1"/>
</dbReference>
<feature type="transmembrane region" description="Helical" evidence="8">
    <location>
        <begin position="115"/>
        <end position="136"/>
    </location>
</feature>
<dbReference type="PANTHER" id="PTHR37820">
    <property type="entry name" value="CELL DIVISION PROTEIN DIVIB"/>
    <property type="match status" value="1"/>
</dbReference>
<feature type="region of interest" description="Disordered" evidence="9">
    <location>
        <begin position="1"/>
        <end position="108"/>
    </location>
</feature>
<dbReference type="InterPro" id="IPR050487">
    <property type="entry name" value="FtsQ_DivIB"/>
</dbReference>
<reference evidence="11 12" key="1">
    <citation type="journal article" date="2016" name="Eur. J. Clin. Microbiol. Infect. Dis.">
        <title>Whole genome sequencing as a tool for phylogenetic analysis of clinical strains of Mitis group streptococci.</title>
        <authorList>
            <person name="Rasmussen L.H."/>
            <person name="Dargis R."/>
            <person name="Hojholt K."/>
            <person name="Christensen J.J."/>
            <person name="Skovgaard O."/>
            <person name="Justesen U.S."/>
            <person name="Rosenvinge F.S."/>
            <person name="Moser C."/>
            <person name="Lukjancenko O."/>
            <person name="Rasmussen S."/>
            <person name="Nielsen X.C."/>
        </authorList>
    </citation>
    <scope>NUCLEOTIDE SEQUENCE [LARGE SCALE GENOMIC DNA]</scope>
    <source>
        <strain evidence="11 12">RH_8610_08</strain>
    </source>
</reference>
<feature type="region of interest" description="Disordered" evidence="9">
    <location>
        <begin position="347"/>
        <end position="384"/>
    </location>
</feature>
<dbReference type="HAMAP" id="MF_00912">
    <property type="entry name" value="DivIB"/>
    <property type="match status" value="1"/>
</dbReference>
<dbReference type="RefSeq" id="WP_084943793.1">
    <property type="nucleotide sequence ID" value="NZ_NCUJ01000018.1"/>
</dbReference>
<dbReference type="Gene3D" id="3.40.50.10960">
    <property type="match status" value="1"/>
</dbReference>
<evidence type="ECO:0000256" key="7">
    <source>
        <dbReference type="ARBA" id="ARBA00023306"/>
    </source>
</evidence>
<evidence type="ECO:0000313" key="11">
    <source>
        <dbReference type="EMBL" id="ORO51388.1"/>
    </source>
</evidence>
<dbReference type="InterPro" id="IPR034746">
    <property type="entry name" value="POTRA"/>
</dbReference>
<evidence type="ECO:0000256" key="9">
    <source>
        <dbReference type="SAM" id="MobiDB-lite"/>
    </source>
</evidence>
<evidence type="ECO:0000256" key="4">
    <source>
        <dbReference type="ARBA" id="ARBA00022692"/>
    </source>
</evidence>
<dbReference type="InterPro" id="IPR026580">
    <property type="entry name" value="DivIB"/>
</dbReference>
<comment type="function">
    <text evidence="8">Cell division protein that may be involved in stabilizing or promoting the assembly of the division complex.</text>
</comment>
<keyword evidence="5 8" id="KW-1133">Transmembrane helix</keyword>
<dbReference type="GO" id="GO:0032153">
    <property type="term" value="C:cell division site"/>
    <property type="evidence" value="ECO:0007669"/>
    <property type="project" value="UniProtKB-UniRule"/>
</dbReference>
<feature type="compositionally biased region" description="Basic and acidic residues" evidence="9">
    <location>
        <begin position="75"/>
        <end position="106"/>
    </location>
</feature>
<sequence length="384" mass="43696">MSKDKKKESNPKQELSEWQKRNQEYLKKKAEEEAALAEEKEKEKQARKEANSKLLEESKKSSSESVEEASSPSKEPSEKEEKSQKDDRKVKEEKEKKKPEKPEKPAKPKIAPVHIWRAVSILVPSVLVLLLSVYLLTPLSTIKNIEVKGNSNTQADDIKQASGIQDSDYTLALLLDKETYAERIKSNHWIESAKINYQFPTNFTIEVKEFDIVGYYVSGEEYYPILSSGTVESTPVDRLNLPETYLTVTFNDEQQVKELITGLSTISEDIKSQIQKIELAPSKATADLLKITMLDTDEVLVPLSELSKKLPYYSKIKPQLSEPSVVDMEAGVYSYTIADKLIEEAEEKAKQEAKEAEKKKQEEEKKKQEEQGNQSQTSQQSQSR</sequence>
<proteinExistence type="inferred from homology"/>
<evidence type="ECO:0000259" key="10">
    <source>
        <dbReference type="PROSITE" id="PS51779"/>
    </source>
</evidence>
<keyword evidence="4 8" id="KW-0812">Transmembrane</keyword>
<dbReference type="GO" id="GO:0043093">
    <property type="term" value="P:FtsZ-dependent cytokinesis"/>
    <property type="evidence" value="ECO:0007669"/>
    <property type="project" value="UniProtKB-UniRule"/>
</dbReference>
<gene>
    <name evidence="8" type="primary">divIB</name>
    <name evidence="11" type="ORF">B7722_08980</name>
</gene>
<evidence type="ECO:0000256" key="3">
    <source>
        <dbReference type="ARBA" id="ARBA00022618"/>
    </source>
</evidence>
<dbReference type="GO" id="GO:0005886">
    <property type="term" value="C:plasma membrane"/>
    <property type="evidence" value="ECO:0007669"/>
    <property type="project" value="UniProtKB-SubCell"/>
</dbReference>
<name>A0A1X1GWY9_STROR</name>
<feature type="compositionally biased region" description="Basic and acidic residues" evidence="9">
    <location>
        <begin position="347"/>
        <end position="370"/>
    </location>
</feature>
<feature type="domain" description="POTRA" evidence="10">
    <location>
        <begin position="140"/>
        <end position="210"/>
    </location>
</feature>
<dbReference type="InterPro" id="IPR013685">
    <property type="entry name" value="POTRA_FtsQ_type"/>
</dbReference>
<dbReference type="Gene3D" id="3.10.20.310">
    <property type="entry name" value="membrane protein fhac"/>
    <property type="match status" value="1"/>
</dbReference>
<evidence type="ECO:0000256" key="5">
    <source>
        <dbReference type="ARBA" id="ARBA00022989"/>
    </source>
</evidence>
<protein>
    <recommendedName>
        <fullName evidence="8">Cell division protein DivIB</fullName>
    </recommendedName>
</protein>
<evidence type="ECO:0000256" key="1">
    <source>
        <dbReference type="ARBA" id="ARBA00004370"/>
    </source>
</evidence>
<keyword evidence="2 8" id="KW-1003">Cell membrane</keyword>
<comment type="similarity">
    <text evidence="8">Belongs to the FtsQ/DivIB family. DivIB subfamily.</text>
</comment>
<dbReference type="PROSITE" id="PS51779">
    <property type="entry name" value="POTRA"/>
    <property type="match status" value="1"/>
</dbReference>
<feature type="compositionally biased region" description="Basic and acidic residues" evidence="9">
    <location>
        <begin position="1"/>
        <end position="62"/>
    </location>
</feature>